<evidence type="ECO:0000256" key="4">
    <source>
        <dbReference type="ARBA" id="ARBA00023136"/>
    </source>
</evidence>
<evidence type="ECO:0000256" key="2">
    <source>
        <dbReference type="ARBA" id="ARBA00022692"/>
    </source>
</evidence>
<comment type="subcellular location">
    <subcellularLocation>
        <location evidence="5">Cell membrane</location>
        <topology evidence="5">Multi-pass membrane protein</topology>
    </subcellularLocation>
    <subcellularLocation>
        <location evidence="1">Membrane</location>
        <topology evidence="1">Multi-pass membrane protein</topology>
    </subcellularLocation>
</comment>
<evidence type="ECO:0000256" key="3">
    <source>
        <dbReference type="ARBA" id="ARBA00022989"/>
    </source>
</evidence>
<proteinExistence type="inferred from homology"/>
<name>A0ABV7ZCX7_9DEIO</name>
<comment type="similarity">
    <text evidence="5">Belongs to the binding-protein-dependent transport system permease family.</text>
</comment>
<protein>
    <submittedName>
        <fullName evidence="8">ABC transporter permease</fullName>
    </submittedName>
</protein>
<comment type="caution">
    <text evidence="8">The sequence shown here is derived from an EMBL/GenBank/DDBJ whole genome shotgun (WGS) entry which is preliminary data.</text>
</comment>
<keyword evidence="3 5" id="KW-1133">Transmembrane helix</keyword>
<dbReference type="Proteomes" id="UP001595803">
    <property type="component" value="Unassembled WGS sequence"/>
</dbReference>
<sequence>MRWNQSTSVPGLSPATRTRAEPRRRPRFLKRAYEQRYLLAMSLPFVLLVFLFNYVPIWGWLTAFQRYRPGRPFWEQQWVGLKNFTDLFQDETFYLALRNTLGMSTLGLILGFTMPIIFALLLNELRSGLFKRTVQTVSYLPHFVSWVVVAGLVYKMLSIDGGPINQLITAFGGQPVQFMAHSNYFWGVVVLSDLWKEIGWNTIIYLAAITAIEPALYEAARVDGAGRWQLMRHITLPGISRVVIILFVLSIGHLTAIGFEKQLLLSNAVVKDSALVLDLYALQYGIGMNKFSFGTAIGVVNSLVGLALLFGANAFFRRKTGDSII</sequence>
<evidence type="ECO:0000313" key="9">
    <source>
        <dbReference type="Proteomes" id="UP001595803"/>
    </source>
</evidence>
<feature type="transmembrane region" description="Helical" evidence="5">
    <location>
        <begin position="101"/>
        <end position="122"/>
    </location>
</feature>
<feature type="transmembrane region" description="Helical" evidence="5">
    <location>
        <begin position="238"/>
        <end position="259"/>
    </location>
</feature>
<keyword evidence="2 5" id="KW-0812">Transmembrane</keyword>
<dbReference type="PROSITE" id="PS50928">
    <property type="entry name" value="ABC_TM1"/>
    <property type="match status" value="1"/>
</dbReference>
<dbReference type="InterPro" id="IPR000515">
    <property type="entry name" value="MetI-like"/>
</dbReference>
<feature type="compositionally biased region" description="Polar residues" evidence="6">
    <location>
        <begin position="1"/>
        <end position="10"/>
    </location>
</feature>
<keyword evidence="4 5" id="KW-0472">Membrane</keyword>
<feature type="transmembrane region" description="Helical" evidence="5">
    <location>
        <begin position="134"/>
        <end position="154"/>
    </location>
</feature>
<keyword evidence="9" id="KW-1185">Reference proteome</keyword>
<evidence type="ECO:0000256" key="6">
    <source>
        <dbReference type="SAM" id="MobiDB-lite"/>
    </source>
</evidence>
<dbReference type="RefSeq" id="WP_380102543.1">
    <property type="nucleotide sequence ID" value="NZ_JBHRZG010000022.1"/>
</dbReference>
<dbReference type="CDD" id="cd06261">
    <property type="entry name" value="TM_PBP2"/>
    <property type="match status" value="1"/>
</dbReference>
<dbReference type="Pfam" id="PF00528">
    <property type="entry name" value="BPD_transp_1"/>
    <property type="match status" value="1"/>
</dbReference>
<gene>
    <name evidence="8" type="ORF">ACFOSB_14925</name>
</gene>
<evidence type="ECO:0000256" key="1">
    <source>
        <dbReference type="ARBA" id="ARBA00004141"/>
    </source>
</evidence>
<dbReference type="PANTHER" id="PTHR43496:SF1">
    <property type="entry name" value="POLYGALACTURONAN_RHAMNOGALACTURONAN TRANSPORT SYSTEM PERMEASE PROTEIN YTEP"/>
    <property type="match status" value="1"/>
</dbReference>
<evidence type="ECO:0000313" key="8">
    <source>
        <dbReference type="EMBL" id="MFC3834146.1"/>
    </source>
</evidence>
<feature type="domain" description="ABC transmembrane type-1" evidence="7">
    <location>
        <begin position="97"/>
        <end position="312"/>
    </location>
</feature>
<accession>A0ABV7ZCX7</accession>
<evidence type="ECO:0000259" key="7">
    <source>
        <dbReference type="PROSITE" id="PS50928"/>
    </source>
</evidence>
<feature type="region of interest" description="Disordered" evidence="6">
    <location>
        <begin position="1"/>
        <end position="23"/>
    </location>
</feature>
<dbReference type="InterPro" id="IPR035906">
    <property type="entry name" value="MetI-like_sf"/>
</dbReference>
<dbReference type="Gene3D" id="1.10.3720.10">
    <property type="entry name" value="MetI-like"/>
    <property type="match status" value="1"/>
</dbReference>
<feature type="transmembrane region" description="Helical" evidence="5">
    <location>
        <begin position="291"/>
        <end position="316"/>
    </location>
</feature>
<evidence type="ECO:0000256" key="5">
    <source>
        <dbReference type="RuleBase" id="RU363032"/>
    </source>
</evidence>
<dbReference type="EMBL" id="JBHRZG010000022">
    <property type="protein sequence ID" value="MFC3834146.1"/>
    <property type="molecule type" value="Genomic_DNA"/>
</dbReference>
<reference evidence="9" key="1">
    <citation type="journal article" date="2019" name="Int. J. Syst. Evol. Microbiol.">
        <title>The Global Catalogue of Microorganisms (GCM) 10K type strain sequencing project: providing services to taxonomists for standard genome sequencing and annotation.</title>
        <authorList>
            <consortium name="The Broad Institute Genomics Platform"/>
            <consortium name="The Broad Institute Genome Sequencing Center for Infectious Disease"/>
            <person name="Wu L."/>
            <person name="Ma J."/>
        </authorList>
    </citation>
    <scope>NUCLEOTIDE SEQUENCE [LARGE SCALE GENOMIC DNA]</scope>
    <source>
        <strain evidence="9">CCTCC AB 2017081</strain>
    </source>
</reference>
<feature type="transmembrane region" description="Helical" evidence="5">
    <location>
        <begin position="198"/>
        <end position="217"/>
    </location>
</feature>
<dbReference type="SUPFAM" id="SSF161098">
    <property type="entry name" value="MetI-like"/>
    <property type="match status" value="1"/>
</dbReference>
<feature type="transmembrane region" description="Helical" evidence="5">
    <location>
        <begin position="37"/>
        <end position="61"/>
    </location>
</feature>
<keyword evidence="5" id="KW-0813">Transport</keyword>
<organism evidence="8 9">
    <name type="scientific">Deinococcus rufus</name>
    <dbReference type="NCBI Taxonomy" id="2136097"/>
    <lineage>
        <taxon>Bacteria</taxon>
        <taxon>Thermotogati</taxon>
        <taxon>Deinococcota</taxon>
        <taxon>Deinococci</taxon>
        <taxon>Deinococcales</taxon>
        <taxon>Deinococcaceae</taxon>
        <taxon>Deinococcus</taxon>
    </lineage>
</organism>
<dbReference type="PANTHER" id="PTHR43496">
    <property type="entry name" value="PROTEIN LPLB"/>
    <property type="match status" value="1"/>
</dbReference>